<feature type="transmembrane region" description="Helical" evidence="1">
    <location>
        <begin position="217"/>
        <end position="236"/>
    </location>
</feature>
<dbReference type="GO" id="GO:0016747">
    <property type="term" value="F:acyltransferase activity, transferring groups other than amino-acyl groups"/>
    <property type="evidence" value="ECO:0007669"/>
    <property type="project" value="InterPro"/>
</dbReference>
<accession>A0A2U8VRD3</accession>
<feature type="transmembrane region" description="Helical" evidence="1">
    <location>
        <begin position="422"/>
        <end position="444"/>
    </location>
</feature>
<dbReference type="InterPro" id="IPR050879">
    <property type="entry name" value="Acyltransferase_3"/>
</dbReference>
<dbReference type="InterPro" id="IPR002656">
    <property type="entry name" value="Acyl_transf_3_dom"/>
</dbReference>
<keyword evidence="4" id="KW-1185">Reference proteome</keyword>
<keyword evidence="1" id="KW-1133">Transmembrane helix</keyword>
<dbReference type="AlphaFoldDB" id="A0A2U8VRD3"/>
<protein>
    <recommendedName>
        <fullName evidence="2">Acyltransferase 3 domain-containing protein</fullName>
    </recommendedName>
</protein>
<feature type="domain" description="Acyltransferase 3" evidence="2">
    <location>
        <begin position="124"/>
        <end position="471"/>
    </location>
</feature>
<dbReference type="PANTHER" id="PTHR23028">
    <property type="entry name" value="ACETYLTRANSFERASE"/>
    <property type="match status" value="1"/>
</dbReference>
<keyword evidence="1" id="KW-0812">Transmembrane</keyword>
<proteinExistence type="predicted"/>
<evidence type="ECO:0000256" key="1">
    <source>
        <dbReference type="SAM" id="Phobius"/>
    </source>
</evidence>
<keyword evidence="1" id="KW-0472">Membrane</keyword>
<organism evidence="3 4">
    <name type="scientific">Methylobacterium radiodurans</name>
    <dbReference type="NCBI Taxonomy" id="2202828"/>
    <lineage>
        <taxon>Bacteria</taxon>
        <taxon>Pseudomonadati</taxon>
        <taxon>Pseudomonadota</taxon>
        <taxon>Alphaproteobacteria</taxon>
        <taxon>Hyphomicrobiales</taxon>
        <taxon>Methylobacteriaceae</taxon>
        <taxon>Methylobacterium</taxon>
    </lineage>
</organism>
<feature type="transmembrane region" description="Helical" evidence="1">
    <location>
        <begin position="450"/>
        <end position="473"/>
    </location>
</feature>
<evidence type="ECO:0000313" key="3">
    <source>
        <dbReference type="EMBL" id="AWN35766.1"/>
    </source>
</evidence>
<feature type="transmembrane region" description="Helical" evidence="1">
    <location>
        <begin position="383"/>
        <end position="401"/>
    </location>
</feature>
<sequence>MRRCRRPSILARGAAAPSQWLVSRRGAVRAPGFRQRLHVSRLRHRPQRRGFRSERRPAGKQAVIGPFLRKLSANRSHSHKLLAVGVPPKLTAMLNRNDDGEEPDSSRWPSVIRSSTKIAPELSIWLDAIRGLAAVAVVLSHINKLMYSQASMPAEGAAVKAAYTIVNIASSFGHSAVIMFFALSGYLVGGGATVRSIRGQQQLVPYAVARAARIGTVLLPGLAVTAATTLVALHFFDLTGFIAHRANFYPAGADIAGSLGLRVALCNVASLQMIACNQYGLNVSLWSLSNEVIYYVLFGVLLIGRWWSVVLFVASVLALSQVEGIEPNDLDRASIYLVGLLIWLLAAALFAVDKAHISLRLGVGAAVLCILLAAVLLNPMRPGVGRDLLIGLCSLGALFLLEKGRLRSHLVERLGVQRLAPFSFTLYLIHFPVVQLVLCALSTAPFNQSATSLAVQVVVFAAALVFAYALYLVSEAHTERVRGWMLRAVTVRQRHL</sequence>
<feature type="transmembrane region" description="Helical" evidence="1">
    <location>
        <begin position="333"/>
        <end position="352"/>
    </location>
</feature>
<dbReference type="Pfam" id="PF01757">
    <property type="entry name" value="Acyl_transf_3"/>
    <property type="match status" value="1"/>
</dbReference>
<name>A0A2U8VRD3_9HYPH</name>
<dbReference type="KEGG" id="meti:DK427_08420"/>
<evidence type="ECO:0000313" key="4">
    <source>
        <dbReference type="Proteomes" id="UP000246058"/>
    </source>
</evidence>
<evidence type="ECO:0000259" key="2">
    <source>
        <dbReference type="Pfam" id="PF01757"/>
    </source>
</evidence>
<feature type="transmembrane region" description="Helical" evidence="1">
    <location>
        <begin position="292"/>
        <end position="313"/>
    </location>
</feature>
<dbReference type="OrthoDB" id="9807745at2"/>
<reference evidence="3 4" key="1">
    <citation type="submission" date="2018-05" db="EMBL/GenBank/DDBJ databases">
        <title>Complete Genome Sequence of Methylobacterium sp. 17Sr1-43.</title>
        <authorList>
            <person name="Srinivasan S."/>
        </authorList>
    </citation>
    <scope>NUCLEOTIDE SEQUENCE [LARGE SCALE GENOMIC DNA]</scope>
    <source>
        <strain evidence="3 4">17Sr1-43</strain>
    </source>
</reference>
<dbReference type="EMBL" id="CP029551">
    <property type="protein sequence ID" value="AWN35766.1"/>
    <property type="molecule type" value="Genomic_DNA"/>
</dbReference>
<dbReference type="Proteomes" id="UP000246058">
    <property type="component" value="Chromosome"/>
</dbReference>
<feature type="transmembrane region" description="Helical" evidence="1">
    <location>
        <begin position="359"/>
        <end position="377"/>
    </location>
</feature>
<gene>
    <name evidence="3" type="ORF">DK427_08420</name>
</gene>
<feature type="transmembrane region" description="Helical" evidence="1">
    <location>
        <begin position="162"/>
        <end position="188"/>
    </location>
</feature>